<keyword evidence="1" id="KW-0732">Signal</keyword>
<dbReference type="Pfam" id="PF14100">
    <property type="entry name" value="DUF6807"/>
    <property type="match status" value="1"/>
</dbReference>
<dbReference type="RefSeq" id="WP_106294044.1">
    <property type="nucleotide sequence ID" value="NZ_PVTH01000008.1"/>
</dbReference>
<keyword evidence="3" id="KW-1185">Reference proteome</keyword>
<reference evidence="2 3" key="1">
    <citation type="submission" date="2018-03" db="EMBL/GenBank/DDBJ databases">
        <title>Genomic Encyclopedia of Type Strains, Phase III (KMG-III): the genomes of soil and plant-associated and newly described type strains.</title>
        <authorList>
            <person name="Whitman W."/>
        </authorList>
    </citation>
    <scope>NUCLEOTIDE SEQUENCE [LARGE SCALE GENOMIC DNA]</scope>
    <source>
        <strain evidence="2 3">CGMCC 1.9313</strain>
    </source>
</reference>
<comment type="caution">
    <text evidence="2">The sequence shown here is derived from an EMBL/GenBank/DDBJ whole genome shotgun (WGS) entry which is preliminary data.</text>
</comment>
<organism evidence="2 3">
    <name type="scientific">Arcticibacter pallidicorallinus</name>
    <dbReference type="NCBI Taxonomy" id="1259464"/>
    <lineage>
        <taxon>Bacteria</taxon>
        <taxon>Pseudomonadati</taxon>
        <taxon>Bacteroidota</taxon>
        <taxon>Sphingobacteriia</taxon>
        <taxon>Sphingobacteriales</taxon>
        <taxon>Sphingobacteriaceae</taxon>
        <taxon>Arcticibacter</taxon>
    </lineage>
</organism>
<dbReference type="EMBL" id="PVTH01000008">
    <property type="protein sequence ID" value="PRY50803.1"/>
    <property type="molecule type" value="Genomic_DNA"/>
</dbReference>
<dbReference type="GO" id="GO:0004497">
    <property type="term" value="F:monooxygenase activity"/>
    <property type="evidence" value="ECO:0007669"/>
    <property type="project" value="UniProtKB-KW"/>
</dbReference>
<evidence type="ECO:0000313" key="2">
    <source>
        <dbReference type="EMBL" id="PRY50803.1"/>
    </source>
</evidence>
<keyword evidence="2" id="KW-0560">Oxidoreductase</keyword>
<accession>A0A2T0TYS8</accession>
<dbReference type="InterPro" id="IPR029475">
    <property type="entry name" value="DUF6807"/>
</dbReference>
<sequence length="350" mass="39506">MKTYIKSVVLLFASCSLMITSVAQQASKKRFAISENSAEKRIDIFVDDKPFTSYIYPDVLTKPVLYPIRTSRGTLITRGWPMDPRPGERVDHPHHVGMWFNYGNVNGLDFWNSVPNMPAEKRSAYGVIRHRRVVSMKSSDEHAELEVELDWEKPDGKVLLKENTRFVFSGEGDMRTIERLTKLRAVGEDVSFADDKEGLFGIRLSRELEHRSEEPWVFTDSLGRVNKKAAVHNEGITGVYTSSEGKIGNDVWGTRGHWVRVDGTISGEAISVAILDYKDNPGYPTYWHARGYGLFAANPLGQKAFSKGARELNLKVAKGQMVSFRFKVLIYSGGHLSDDRVRNGAKLFDK</sequence>
<evidence type="ECO:0000313" key="3">
    <source>
        <dbReference type="Proteomes" id="UP000238034"/>
    </source>
</evidence>
<gene>
    <name evidence="2" type="ORF">B0I27_1087</name>
</gene>
<feature type="chain" id="PRO_5015426598" evidence="1">
    <location>
        <begin position="26"/>
        <end position="350"/>
    </location>
</feature>
<dbReference type="OrthoDB" id="2540540at2"/>
<evidence type="ECO:0000256" key="1">
    <source>
        <dbReference type="SAM" id="SignalP"/>
    </source>
</evidence>
<protein>
    <submittedName>
        <fullName evidence="2">Methane monooxygenase PmoA-like</fullName>
    </submittedName>
</protein>
<feature type="signal peptide" evidence="1">
    <location>
        <begin position="1"/>
        <end position="25"/>
    </location>
</feature>
<name>A0A2T0TYS8_9SPHI</name>
<dbReference type="Proteomes" id="UP000238034">
    <property type="component" value="Unassembled WGS sequence"/>
</dbReference>
<proteinExistence type="predicted"/>
<keyword evidence="2" id="KW-0503">Monooxygenase</keyword>
<dbReference type="AlphaFoldDB" id="A0A2T0TYS8"/>